<organism evidence="2 3">
    <name type="scientific">Gimesia algae</name>
    <dbReference type="NCBI Taxonomy" id="2527971"/>
    <lineage>
        <taxon>Bacteria</taxon>
        <taxon>Pseudomonadati</taxon>
        <taxon>Planctomycetota</taxon>
        <taxon>Planctomycetia</taxon>
        <taxon>Planctomycetales</taxon>
        <taxon>Planctomycetaceae</taxon>
        <taxon>Gimesia</taxon>
    </lineage>
</organism>
<dbReference type="KEGG" id="gax:Pan161_21030"/>
<evidence type="ECO:0000259" key="1">
    <source>
        <dbReference type="Pfam" id="PF14065"/>
    </source>
</evidence>
<proteinExistence type="predicted"/>
<dbReference type="InterPro" id="IPR025351">
    <property type="entry name" value="Pvc16_N"/>
</dbReference>
<dbReference type="Pfam" id="PF14065">
    <property type="entry name" value="Pvc16_N"/>
    <property type="match status" value="1"/>
</dbReference>
<sequence length="401" mass="44941">MSTSSAIRAVTEKLAHLLSQVLSNGIISTKTPDNIDGENQNPLNIFLYHIAVNGTWRNQDLPVSGQRGQPRRPLLALNLYYLVSVAEEKQLDAYDILGRAMLFLHEQPVLTGFDYASGIRNQRDPIRVTLQPLNLDELTKLWSGFQTPYRTSVAYEVGTVLIESVTPDPAPLPVLSRGEDGTGWNTAIRFPPLLTGARFQNRNQYGARIGETVTLIGENLGVYQKMKVIFQHQQLNKQDIVDIDAETKNDREIVIKISELPEKWRAGVYLVHVQDGPEIIVPAMSTNQIPIALLPEITGTELTVRDVDQNHLRLEIPCRPPVKDGQRVQIIIGSVELKNVIFDQDKLVAEWNQKQIKIPPADKPDELPYARLRIDGAESLIYDPTKLENGFNTTLLVKGLP</sequence>
<evidence type="ECO:0000313" key="2">
    <source>
        <dbReference type="EMBL" id="QDT90451.1"/>
    </source>
</evidence>
<dbReference type="EMBL" id="CP036343">
    <property type="protein sequence ID" value="QDT90451.1"/>
    <property type="molecule type" value="Genomic_DNA"/>
</dbReference>
<dbReference type="AlphaFoldDB" id="A0A517VBS7"/>
<dbReference type="RefSeq" id="WP_145226405.1">
    <property type="nucleotide sequence ID" value="NZ_CP036343.1"/>
</dbReference>
<name>A0A517VBS7_9PLAN</name>
<keyword evidence="3" id="KW-1185">Reference proteome</keyword>
<evidence type="ECO:0000313" key="3">
    <source>
        <dbReference type="Proteomes" id="UP000316855"/>
    </source>
</evidence>
<protein>
    <recommendedName>
        <fullName evidence="1">Pvc16 N-terminal domain-containing protein</fullName>
    </recommendedName>
</protein>
<accession>A0A517VBS7</accession>
<dbReference type="Proteomes" id="UP000316855">
    <property type="component" value="Chromosome"/>
</dbReference>
<gene>
    <name evidence="2" type="ORF">Pan161_21030</name>
</gene>
<reference evidence="2 3" key="1">
    <citation type="submission" date="2019-02" db="EMBL/GenBank/DDBJ databases">
        <title>Deep-cultivation of Planctomycetes and their phenomic and genomic characterization uncovers novel biology.</title>
        <authorList>
            <person name="Wiegand S."/>
            <person name="Jogler M."/>
            <person name="Boedeker C."/>
            <person name="Pinto D."/>
            <person name="Vollmers J."/>
            <person name="Rivas-Marin E."/>
            <person name="Kohn T."/>
            <person name="Peeters S.H."/>
            <person name="Heuer A."/>
            <person name="Rast P."/>
            <person name="Oberbeckmann S."/>
            <person name="Bunk B."/>
            <person name="Jeske O."/>
            <person name="Meyerdierks A."/>
            <person name="Storesund J.E."/>
            <person name="Kallscheuer N."/>
            <person name="Luecker S."/>
            <person name="Lage O.M."/>
            <person name="Pohl T."/>
            <person name="Merkel B.J."/>
            <person name="Hornburger P."/>
            <person name="Mueller R.-W."/>
            <person name="Bruemmer F."/>
            <person name="Labrenz M."/>
            <person name="Spormann A.M."/>
            <person name="Op den Camp H."/>
            <person name="Overmann J."/>
            <person name="Amann R."/>
            <person name="Jetten M.S.M."/>
            <person name="Mascher T."/>
            <person name="Medema M.H."/>
            <person name="Devos D.P."/>
            <person name="Kaster A.-K."/>
            <person name="Ovreas L."/>
            <person name="Rohde M."/>
            <person name="Galperin M.Y."/>
            <person name="Jogler C."/>
        </authorList>
    </citation>
    <scope>NUCLEOTIDE SEQUENCE [LARGE SCALE GENOMIC DNA]</scope>
    <source>
        <strain evidence="2 3">Pan161</strain>
    </source>
</reference>
<dbReference type="OrthoDB" id="527247at2"/>
<feature type="domain" description="Pvc16 N-terminal" evidence="1">
    <location>
        <begin position="9"/>
        <end position="175"/>
    </location>
</feature>